<dbReference type="AlphaFoldDB" id="A0A423WR56"/>
<dbReference type="Proteomes" id="UP000283895">
    <property type="component" value="Unassembled WGS sequence"/>
</dbReference>
<dbReference type="PANTHER" id="PTHR33048">
    <property type="entry name" value="PTH11-LIKE INTEGRAL MEMBRANE PROTEIN (AFU_ORTHOLOGUE AFUA_5G11245)"/>
    <property type="match status" value="1"/>
</dbReference>
<evidence type="ECO:0000259" key="8">
    <source>
        <dbReference type="Pfam" id="PF20684"/>
    </source>
</evidence>
<evidence type="ECO:0000256" key="4">
    <source>
        <dbReference type="ARBA" id="ARBA00023136"/>
    </source>
</evidence>
<keyword evidence="4 7" id="KW-0472">Membrane</keyword>
<evidence type="ECO:0000256" key="2">
    <source>
        <dbReference type="ARBA" id="ARBA00022692"/>
    </source>
</evidence>
<dbReference type="Pfam" id="PF20684">
    <property type="entry name" value="Fung_rhodopsin"/>
    <property type="match status" value="1"/>
</dbReference>
<gene>
    <name evidence="9" type="ORF">VMCG_05214</name>
</gene>
<feature type="transmembrane region" description="Helical" evidence="7">
    <location>
        <begin position="105"/>
        <end position="129"/>
    </location>
</feature>
<feature type="transmembrane region" description="Helical" evidence="7">
    <location>
        <begin position="223"/>
        <end position="249"/>
    </location>
</feature>
<feature type="transmembrane region" description="Helical" evidence="7">
    <location>
        <begin position="62"/>
        <end position="82"/>
    </location>
</feature>
<evidence type="ECO:0000313" key="9">
    <source>
        <dbReference type="EMBL" id="ROW05705.1"/>
    </source>
</evidence>
<comment type="caution">
    <text evidence="9">The sequence shown here is derived from an EMBL/GenBank/DDBJ whole genome shotgun (WGS) entry which is preliminary data.</text>
</comment>
<dbReference type="EMBL" id="LKEA01000012">
    <property type="protein sequence ID" value="ROW05705.1"/>
    <property type="molecule type" value="Genomic_DNA"/>
</dbReference>
<evidence type="ECO:0000313" key="10">
    <source>
        <dbReference type="Proteomes" id="UP000283895"/>
    </source>
</evidence>
<comment type="similarity">
    <text evidence="5">Belongs to the SAT4 family.</text>
</comment>
<sequence length="360" mass="40278">MAEKIDRSLLQARWEDVSDIPATQFQQSMLAVIYFIAVIALITYCLRMYSKISSKQIGLEDWLITAAMVLSIAFMPVTYYYFKYSYAGFPTSRIPKAYDPTPALFWTWIVGLLYNPILALVKSSVLVFMQRIAGHKTEVMWAIYVINTINVCLMVAVFLVVIFQTTPIAAYWDKSLTVKHSINAAAFGMSTFIFTIVTDVLVLAIPIYTFIGLKVNIATKVGVIMIFLTGGFVTIIGILRVIGFANFFWTSDYDFTNSWGPSYSSIEPNLAIIAACTPSLRPLLRKWFPRIFSQSSSKQTGRYQKQQDYGNPRSGQTRSIHLNDLGQTRAAVQSGISRGDSQDEILASTGIIKTAMVNVS</sequence>
<feature type="transmembrane region" description="Helical" evidence="7">
    <location>
        <begin position="31"/>
        <end position="50"/>
    </location>
</feature>
<comment type="subcellular location">
    <subcellularLocation>
        <location evidence="1">Membrane</location>
        <topology evidence="1">Multi-pass membrane protein</topology>
    </subcellularLocation>
</comment>
<dbReference type="STRING" id="356882.A0A423WR56"/>
<feature type="transmembrane region" description="Helical" evidence="7">
    <location>
        <begin position="184"/>
        <end position="211"/>
    </location>
</feature>
<evidence type="ECO:0000256" key="7">
    <source>
        <dbReference type="SAM" id="Phobius"/>
    </source>
</evidence>
<dbReference type="InterPro" id="IPR049326">
    <property type="entry name" value="Rhodopsin_dom_fungi"/>
</dbReference>
<protein>
    <recommendedName>
        <fullName evidence="8">Rhodopsin domain-containing protein</fullName>
    </recommendedName>
</protein>
<dbReference type="PANTHER" id="PTHR33048:SF55">
    <property type="entry name" value="INTEGRAL MEMBRANE PROTEIN"/>
    <property type="match status" value="1"/>
</dbReference>
<evidence type="ECO:0000256" key="3">
    <source>
        <dbReference type="ARBA" id="ARBA00022989"/>
    </source>
</evidence>
<dbReference type="InterPro" id="IPR052337">
    <property type="entry name" value="SAT4-like"/>
</dbReference>
<name>A0A423WR56_9PEZI</name>
<keyword evidence="2 7" id="KW-0812">Transmembrane</keyword>
<organism evidence="9 10">
    <name type="scientific">Cytospora schulzeri</name>
    <dbReference type="NCBI Taxonomy" id="448051"/>
    <lineage>
        <taxon>Eukaryota</taxon>
        <taxon>Fungi</taxon>
        <taxon>Dikarya</taxon>
        <taxon>Ascomycota</taxon>
        <taxon>Pezizomycotina</taxon>
        <taxon>Sordariomycetes</taxon>
        <taxon>Sordariomycetidae</taxon>
        <taxon>Diaporthales</taxon>
        <taxon>Cytosporaceae</taxon>
        <taxon>Cytospora</taxon>
    </lineage>
</organism>
<feature type="region of interest" description="Disordered" evidence="6">
    <location>
        <begin position="298"/>
        <end position="319"/>
    </location>
</feature>
<evidence type="ECO:0000256" key="5">
    <source>
        <dbReference type="ARBA" id="ARBA00038359"/>
    </source>
</evidence>
<feature type="domain" description="Rhodopsin" evidence="8">
    <location>
        <begin position="46"/>
        <end position="286"/>
    </location>
</feature>
<keyword evidence="3 7" id="KW-1133">Transmembrane helix</keyword>
<evidence type="ECO:0000256" key="6">
    <source>
        <dbReference type="SAM" id="MobiDB-lite"/>
    </source>
</evidence>
<dbReference type="GO" id="GO:0016020">
    <property type="term" value="C:membrane"/>
    <property type="evidence" value="ECO:0007669"/>
    <property type="project" value="UniProtKB-SubCell"/>
</dbReference>
<accession>A0A423WR56</accession>
<proteinExistence type="inferred from homology"/>
<evidence type="ECO:0000256" key="1">
    <source>
        <dbReference type="ARBA" id="ARBA00004141"/>
    </source>
</evidence>
<dbReference type="OrthoDB" id="5283415at2759"/>
<reference evidence="9 10" key="1">
    <citation type="submission" date="2015-09" db="EMBL/GenBank/DDBJ databases">
        <title>Host preference determinants of Valsa canker pathogens revealed by comparative genomics.</title>
        <authorList>
            <person name="Yin Z."/>
            <person name="Huang L."/>
        </authorList>
    </citation>
    <scope>NUCLEOTIDE SEQUENCE [LARGE SCALE GENOMIC DNA]</scope>
    <source>
        <strain evidence="9 10">03-1</strain>
    </source>
</reference>
<feature type="transmembrane region" description="Helical" evidence="7">
    <location>
        <begin position="141"/>
        <end position="164"/>
    </location>
</feature>
<keyword evidence="10" id="KW-1185">Reference proteome</keyword>